<dbReference type="PANTHER" id="PTHR23076">
    <property type="entry name" value="METALLOPROTEASE M41 FTSH"/>
    <property type="match status" value="1"/>
</dbReference>
<keyword evidence="2" id="KW-0067">ATP-binding</keyword>
<dbReference type="Proteomes" id="UP001221763">
    <property type="component" value="Unassembled WGS sequence"/>
</dbReference>
<feature type="non-terminal residue" evidence="2">
    <location>
        <position position="120"/>
    </location>
</feature>
<dbReference type="PANTHER" id="PTHR23076:SF97">
    <property type="entry name" value="ATP-DEPENDENT ZINC METALLOPROTEASE YME1L1"/>
    <property type="match status" value="1"/>
</dbReference>
<dbReference type="Pfam" id="PF00004">
    <property type="entry name" value="AAA"/>
    <property type="match status" value="1"/>
</dbReference>
<feature type="domain" description="ATPase AAA-type core" evidence="1">
    <location>
        <begin position="83"/>
        <end position="117"/>
    </location>
</feature>
<reference evidence="2 3" key="1">
    <citation type="journal article" date="2023" name="Plant">
        <title>Draft Genome Sequence Resource of CBPPT1, a 'Candidatus Phytoplasma trifolii'-Related Strain Associated with Potato Purple Top Disease in the Columbia Basin, U.S.A.</title>
        <authorList>
            <person name="Wei W."/>
            <person name="Shao J."/>
            <person name="Bottner-Parker K.D."/>
            <person name="Zhao Y."/>
        </authorList>
    </citation>
    <scope>NUCLEOTIDE SEQUENCE [LARGE SCALE GENOMIC DNA]</scope>
    <source>
        <strain evidence="2 3">CBPPT1</strain>
    </source>
</reference>
<gene>
    <name evidence="2" type="ORF">M8044_000539</name>
</gene>
<accession>A0ABT5LB10</accession>
<name>A0ABT5LB10_9MOLU</name>
<proteinExistence type="predicted"/>
<sequence>KKLKNYQLFLDQQLFSFDQRIKKITREITALKHNNPLVEPKKKKTFQDVYGMEEEKEQFANIIHYFNAPKHIIGYRNLRPMGILLYGPPGTGKSHLMEALSGEVNAHYIELDPSRFDKTY</sequence>
<evidence type="ECO:0000313" key="2">
    <source>
        <dbReference type="EMBL" id="MDC9032316.1"/>
    </source>
</evidence>
<comment type="caution">
    <text evidence="2">The sequence shown here is derived from an EMBL/GenBank/DDBJ whole genome shotgun (WGS) entry which is preliminary data.</text>
</comment>
<dbReference type="InterPro" id="IPR003959">
    <property type="entry name" value="ATPase_AAA_core"/>
</dbReference>
<dbReference type="SUPFAM" id="SSF52540">
    <property type="entry name" value="P-loop containing nucleoside triphosphate hydrolases"/>
    <property type="match status" value="1"/>
</dbReference>
<dbReference type="EMBL" id="JANHJP010000050">
    <property type="protein sequence ID" value="MDC9032316.1"/>
    <property type="molecule type" value="Genomic_DNA"/>
</dbReference>
<keyword evidence="2" id="KW-0547">Nucleotide-binding</keyword>
<evidence type="ECO:0000313" key="3">
    <source>
        <dbReference type="Proteomes" id="UP001221763"/>
    </source>
</evidence>
<dbReference type="Gene3D" id="3.40.50.300">
    <property type="entry name" value="P-loop containing nucleotide triphosphate hydrolases"/>
    <property type="match status" value="1"/>
</dbReference>
<feature type="non-terminal residue" evidence="2">
    <location>
        <position position="1"/>
    </location>
</feature>
<evidence type="ECO:0000259" key="1">
    <source>
        <dbReference type="Pfam" id="PF00004"/>
    </source>
</evidence>
<protein>
    <submittedName>
        <fullName evidence="2">ATP-binding protein</fullName>
    </submittedName>
</protein>
<dbReference type="RefSeq" id="WP_273585472.1">
    <property type="nucleotide sequence ID" value="NZ_JANHJP010000050.1"/>
</dbReference>
<dbReference type="InterPro" id="IPR027417">
    <property type="entry name" value="P-loop_NTPase"/>
</dbReference>
<dbReference type="GO" id="GO:0005524">
    <property type="term" value="F:ATP binding"/>
    <property type="evidence" value="ECO:0007669"/>
    <property type="project" value="UniProtKB-KW"/>
</dbReference>
<organism evidence="2 3">
    <name type="scientific">Columbia Basin potato purple top phytoplasma</name>
    <dbReference type="NCBI Taxonomy" id="307134"/>
    <lineage>
        <taxon>Bacteria</taxon>
        <taxon>Bacillati</taxon>
        <taxon>Mycoplasmatota</taxon>
        <taxon>Mollicutes</taxon>
        <taxon>Acholeplasmatales</taxon>
        <taxon>Acholeplasmataceae</taxon>
        <taxon>Candidatus Phytoplasma</taxon>
        <taxon>16SrVI (Clover proliferation group)</taxon>
    </lineage>
</organism>
<keyword evidence="3" id="KW-1185">Reference proteome</keyword>